<accession>A0AC35UCP8</accession>
<proteinExistence type="predicted"/>
<dbReference type="Proteomes" id="UP000095286">
    <property type="component" value="Unplaced"/>
</dbReference>
<organism evidence="1 2">
    <name type="scientific">Rhabditophanes sp. KR3021</name>
    <dbReference type="NCBI Taxonomy" id="114890"/>
    <lineage>
        <taxon>Eukaryota</taxon>
        <taxon>Metazoa</taxon>
        <taxon>Ecdysozoa</taxon>
        <taxon>Nematoda</taxon>
        <taxon>Chromadorea</taxon>
        <taxon>Rhabditida</taxon>
        <taxon>Tylenchina</taxon>
        <taxon>Panagrolaimomorpha</taxon>
        <taxon>Strongyloidoidea</taxon>
        <taxon>Alloionematidae</taxon>
        <taxon>Rhabditophanes</taxon>
    </lineage>
</organism>
<protein>
    <submittedName>
        <fullName evidence="2">C2H2-type domain-containing protein</fullName>
    </submittedName>
</protein>
<reference evidence="2" key="1">
    <citation type="submission" date="2016-11" db="UniProtKB">
        <authorList>
            <consortium name="WormBaseParasite"/>
        </authorList>
    </citation>
    <scope>IDENTIFICATION</scope>
    <source>
        <strain evidence="2">KR3021</strain>
    </source>
</reference>
<evidence type="ECO:0000313" key="2">
    <source>
        <dbReference type="WBParaSite" id="RSKR_0001029300.1"/>
    </source>
</evidence>
<sequence length="231" mass="26559">MLIHHGKQPKNKDEQHIEKQHKQFLMEEKSKSSVDGKMVFNCEVDDCLSYFVSRKGLRQHFGKVHAEKRFLCGICLAKFGLERDLKYHQKSRCFLLKKGILNKNEMVVAIQKAETGVNTKHKLITIKDSSHVNQCSQTETTFTATRQLFGVNEACVFSNINQATQSSACQTIVDWEQIIKEMPSSPGETCMEDKFKLYESYVEQCLLKDRITDDFISFLTDDGTQTTEPFD</sequence>
<name>A0AC35UCP8_9BILA</name>
<evidence type="ECO:0000313" key="1">
    <source>
        <dbReference type="Proteomes" id="UP000095286"/>
    </source>
</evidence>
<dbReference type="WBParaSite" id="RSKR_0001029300.1">
    <property type="protein sequence ID" value="RSKR_0001029300.1"/>
    <property type="gene ID" value="RSKR_0001029300"/>
</dbReference>